<evidence type="ECO:0000256" key="1">
    <source>
        <dbReference type="ARBA" id="ARBA00006961"/>
    </source>
</evidence>
<evidence type="ECO:0000313" key="4">
    <source>
        <dbReference type="Proteomes" id="UP000244338"/>
    </source>
</evidence>
<dbReference type="NCBIfam" id="TIGR01755">
    <property type="entry name" value="flav_wrbA"/>
    <property type="match status" value="1"/>
</dbReference>
<dbReference type="NCBIfam" id="NF002999">
    <property type="entry name" value="PRK03767.1"/>
    <property type="match status" value="1"/>
</dbReference>
<dbReference type="InterPro" id="IPR010089">
    <property type="entry name" value="Flavoprotein_WrbA-like"/>
</dbReference>
<dbReference type="PANTHER" id="PTHR30546">
    <property type="entry name" value="FLAVODOXIN-RELATED PROTEIN WRBA-RELATED"/>
    <property type="match status" value="1"/>
</dbReference>
<accession>A0A2R6Y3H2</accession>
<dbReference type="InterPro" id="IPR029039">
    <property type="entry name" value="Flavoprotein-like_sf"/>
</dbReference>
<feature type="domain" description="Flavodoxin-like" evidence="2">
    <location>
        <begin position="6"/>
        <end position="188"/>
    </location>
</feature>
<evidence type="ECO:0000313" key="3">
    <source>
        <dbReference type="EMBL" id="PTQ57234.1"/>
    </source>
</evidence>
<dbReference type="InterPro" id="IPR008254">
    <property type="entry name" value="Flavodoxin/NO_synth"/>
</dbReference>
<sequence length="203" mass="22244">MKALNVTVIYYSSTGTNYTLANWAEEAAKELACETRVRKVPELAPREAIQQNPAWQAHYEATQTIPVATLDDLTWADVLIFSMPTRYGMIASQMKQFLDTTGGLFAKGLLVDKVVTAMTSAQNDHGGQETTLISFYTQMFHWGALVVTPGYTSSAVNAAGGNPYGTSVTARKDAADKTDDKTYRAAVFHQVQRAIQIARKLKA</sequence>
<dbReference type="GO" id="GO:0016020">
    <property type="term" value="C:membrane"/>
    <property type="evidence" value="ECO:0007669"/>
    <property type="project" value="TreeGrafter"/>
</dbReference>
<comment type="similarity">
    <text evidence="1">Belongs to the WrbA family.</text>
</comment>
<evidence type="ECO:0000259" key="2">
    <source>
        <dbReference type="PROSITE" id="PS50902"/>
    </source>
</evidence>
<dbReference type="EMBL" id="PEBX01000010">
    <property type="protein sequence ID" value="PTQ57234.1"/>
    <property type="molecule type" value="Genomic_DNA"/>
</dbReference>
<dbReference type="PANTHER" id="PTHR30546:SF23">
    <property type="entry name" value="FLAVOPROTEIN-LIKE PROTEIN YCP4-RELATED"/>
    <property type="match status" value="1"/>
</dbReference>
<dbReference type="FunFam" id="3.40.50.360:FF:000001">
    <property type="entry name" value="NAD(P)H dehydrogenase (Quinone) FQR1-like"/>
    <property type="match status" value="1"/>
</dbReference>
<dbReference type="Proteomes" id="UP000244338">
    <property type="component" value="Unassembled WGS sequence"/>
</dbReference>
<comment type="caution">
    <text evidence="3">The sequence shown here is derived from an EMBL/GenBank/DDBJ whole genome shotgun (WGS) entry which is preliminary data.</text>
</comment>
<proteinExistence type="inferred from homology"/>
<dbReference type="PROSITE" id="PS50902">
    <property type="entry name" value="FLAVODOXIN_LIKE"/>
    <property type="match status" value="1"/>
</dbReference>
<reference evidence="4" key="1">
    <citation type="journal article" date="2018" name="Sci. Rep.">
        <title>Lignite coal burning seam in the remote Altai Mountains harbors a hydrogen-driven thermophilic microbial community.</title>
        <authorList>
            <person name="Kadnikov V.V."/>
            <person name="Mardanov A.V."/>
            <person name="Ivasenko D.A."/>
            <person name="Antsiferov D.V."/>
            <person name="Beletsky A.V."/>
            <person name="Karnachuk O.V."/>
            <person name="Ravin N.V."/>
        </authorList>
    </citation>
    <scope>NUCLEOTIDE SEQUENCE [LARGE SCALE GENOMIC DNA]</scope>
</reference>
<protein>
    <submittedName>
        <fullName evidence="3">Trp repressor binding protein</fullName>
    </submittedName>
</protein>
<name>A0A2R6Y3H2_9BACL</name>
<dbReference type="Gene3D" id="3.40.50.360">
    <property type="match status" value="1"/>
</dbReference>
<dbReference type="Pfam" id="PF03358">
    <property type="entry name" value="FMN_red"/>
    <property type="match status" value="1"/>
</dbReference>
<dbReference type="GO" id="GO:0010181">
    <property type="term" value="F:FMN binding"/>
    <property type="evidence" value="ECO:0007669"/>
    <property type="project" value="InterPro"/>
</dbReference>
<dbReference type="GO" id="GO:0003955">
    <property type="term" value="F:NAD(P)H dehydrogenase (quinone) activity"/>
    <property type="evidence" value="ECO:0007669"/>
    <property type="project" value="InterPro"/>
</dbReference>
<gene>
    <name evidence="3" type="ORF">BSOLF_1999</name>
</gene>
<dbReference type="AlphaFoldDB" id="A0A2R6Y3H2"/>
<dbReference type="InterPro" id="IPR005025">
    <property type="entry name" value="FMN_Rdtase-like_dom"/>
</dbReference>
<organism evidence="3 4">
    <name type="scientific">Candidatus Carbonibacillus altaicus</name>
    <dbReference type="NCBI Taxonomy" id="2163959"/>
    <lineage>
        <taxon>Bacteria</taxon>
        <taxon>Bacillati</taxon>
        <taxon>Bacillota</taxon>
        <taxon>Bacilli</taxon>
        <taxon>Bacillales</taxon>
        <taxon>Candidatus Carbonibacillus</taxon>
    </lineage>
</organism>
<dbReference type="SUPFAM" id="SSF52218">
    <property type="entry name" value="Flavoproteins"/>
    <property type="match status" value="1"/>
</dbReference>